<dbReference type="EMBL" id="CP126969">
    <property type="protein sequence ID" value="WIM68265.1"/>
    <property type="molecule type" value="Genomic_DNA"/>
</dbReference>
<dbReference type="Proteomes" id="UP001225598">
    <property type="component" value="Chromosome"/>
</dbReference>
<organism evidence="1 2">
    <name type="scientific">Corynebacterium breve</name>
    <dbReference type="NCBI Taxonomy" id="3049799"/>
    <lineage>
        <taxon>Bacteria</taxon>
        <taxon>Bacillati</taxon>
        <taxon>Actinomycetota</taxon>
        <taxon>Actinomycetes</taxon>
        <taxon>Mycobacteriales</taxon>
        <taxon>Corynebacteriaceae</taxon>
        <taxon>Corynebacterium</taxon>
    </lineage>
</organism>
<reference evidence="1 2" key="1">
    <citation type="submission" date="2023-05" db="EMBL/GenBank/DDBJ databases">
        <title>Corynebacterium suedekumii sp. nov. and Corynebacterium breve sp. nov. isolated from raw cow's milk.</title>
        <authorList>
            <person name="Baer M.K."/>
            <person name="Mehl L."/>
            <person name="Hellmuth R."/>
            <person name="Marke G."/>
            <person name="Lipski A."/>
        </authorList>
    </citation>
    <scope>NUCLEOTIDE SEQUENCE [LARGE SCALE GENOMIC DNA]</scope>
    <source>
        <strain evidence="1 2">R4</strain>
    </source>
</reference>
<accession>A0ABY8VF60</accession>
<dbReference type="Pfam" id="PF14078">
    <property type="entry name" value="DUF4259"/>
    <property type="match status" value="1"/>
</dbReference>
<gene>
    <name evidence="1" type="ORF">QP027_02360</name>
</gene>
<dbReference type="RefSeq" id="WP_284825695.1">
    <property type="nucleotide sequence ID" value="NZ_CP126969.1"/>
</dbReference>
<keyword evidence="2" id="KW-1185">Reference proteome</keyword>
<sequence>MSAWDIEIFAEDVNIDFLDELADLEEEDIVEAVRDACLLAADPDAATDDEVLNGQAAATIAAIWAGAPFAAGDVAEDYPFIRGFAGDVDETLLQAAAQVLESVDTEHDIDQFVEALA</sequence>
<protein>
    <submittedName>
        <fullName evidence="1">DUF4259 domain-containing protein</fullName>
    </submittedName>
</protein>
<dbReference type="InterPro" id="IPR025355">
    <property type="entry name" value="DUF4259"/>
</dbReference>
<proteinExistence type="predicted"/>
<evidence type="ECO:0000313" key="2">
    <source>
        <dbReference type="Proteomes" id="UP001225598"/>
    </source>
</evidence>
<evidence type="ECO:0000313" key="1">
    <source>
        <dbReference type="EMBL" id="WIM68265.1"/>
    </source>
</evidence>
<name>A0ABY8VF60_9CORY</name>